<sequence>MALAVVLLLLVIFTFVFHFASPWQFTELAADWGSFDFTMDVTFIVTGIVFLLCNLFLAYCVFKFRKKDGHKAVYEPENHKLEVILSVVTTIGVIAMLAPGLFVWAQFVTVPDDATEYEAIGQQWQWSYRYPGADGQLGTAGTEFVTEDNPFGVNPEDPRGQDDILVSRPNMHLPIGKPVKALLRSNDVLHNYTVTQFRVKMDLVPGLVTSLWYTPTKLGTYDILCEELCGIGHHVMRGSIIIEEQADYDIWLASQPTFAEMNAMRAADANAGQQQYAVCATCHGTEGEGNAAMNGPKLAGQQAWYLERQLGYFKSGVRGAHEEDTYGQMMRPMAMILADDDAIRNVSAYIANLPNPATVSTITGDVDNGRHIYEKNCAACHLDDGTGTWYTDAPVLAGMSDWYFVTQINNFRAGIRGLHREDDYGEQMVSMATAMADDEEVADVAAFLNTLR</sequence>
<dbReference type="Pfam" id="PF00034">
    <property type="entry name" value="Cytochrom_C"/>
    <property type="match status" value="2"/>
</dbReference>
<dbReference type="CDD" id="cd13919">
    <property type="entry name" value="CuRO_HCO_II_like_5"/>
    <property type="match status" value="1"/>
</dbReference>
<dbReference type="GO" id="GO:0016020">
    <property type="term" value="C:membrane"/>
    <property type="evidence" value="ECO:0007669"/>
    <property type="project" value="UniProtKB-SubCell"/>
</dbReference>
<dbReference type="PANTHER" id="PTHR22888:SF9">
    <property type="entry name" value="CYTOCHROME C OXIDASE SUBUNIT 2"/>
    <property type="match status" value="1"/>
</dbReference>
<protein>
    <recommendedName>
        <fullName evidence="3">cytochrome-c oxidase</fullName>
        <ecNumber evidence="3">7.1.1.9</ecNumber>
    </recommendedName>
</protein>
<comment type="subcellular location">
    <subcellularLocation>
        <location evidence="1">Membrane</location>
        <topology evidence="1">Multi-pass membrane protein</topology>
    </subcellularLocation>
</comment>
<evidence type="ECO:0000256" key="3">
    <source>
        <dbReference type="ARBA" id="ARBA00012949"/>
    </source>
</evidence>
<evidence type="ECO:0000259" key="17">
    <source>
        <dbReference type="PROSITE" id="PS50857"/>
    </source>
</evidence>
<evidence type="ECO:0000256" key="6">
    <source>
        <dbReference type="ARBA" id="ARBA00022692"/>
    </source>
</evidence>
<dbReference type="SUPFAM" id="SSF81464">
    <property type="entry name" value="Cytochrome c oxidase subunit II-like, transmembrane region"/>
    <property type="match status" value="1"/>
</dbReference>
<dbReference type="PROSITE" id="PS50857">
    <property type="entry name" value="COX2_CUA"/>
    <property type="match status" value="1"/>
</dbReference>
<evidence type="ECO:0000256" key="16">
    <source>
        <dbReference type="SAM" id="Phobius"/>
    </source>
</evidence>
<keyword evidence="6 16" id="KW-0812">Transmembrane</keyword>
<dbReference type="PROSITE" id="PS00078">
    <property type="entry name" value="COX2"/>
    <property type="match status" value="1"/>
</dbReference>
<feature type="transmembrane region" description="Helical" evidence="16">
    <location>
        <begin position="83"/>
        <end position="105"/>
    </location>
</feature>
<evidence type="ECO:0000256" key="15">
    <source>
        <dbReference type="PROSITE-ProRule" id="PRU00433"/>
    </source>
</evidence>
<keyword evidence="10 16" id="KW-1133">Transmembrane helix</keyword>
<dbReference type="InterPro" id="IPR001505">
    <property type="entry name" value="Copper_CuA"/>
</dbReference>
<comment type="similarity">
    <text evidence="2">Belongs to the cytochrome c oxidase subunit 2 family.</text>
</comment>
<dbReference type="GO" id="GO:0005507">
    <property type="term" value="F:copper ion binding"/>
    <property type="evidence" value="ECO:0007669"/>
    <property type="project" value="InterPro"/>
</dbReference>
<evidence type="ECO:0000256" key="13">
    <source>
        <dbReference type="ARBA" id="ARBA00023136"/>
    </source>
</evidence>
<dbReference type="AlphaFoldDB" id="A0A2A4MV74"/>
<reference evidence="20" key="1">
    <citation type="submission" date="2017-08" db="EMBL/GenBank/DDBJ databases">
        <title>A dynamic microbial community with high functional redundancy inhabits the cold, oxic subseafloor aquifer.</title>
        <authorList>
            <person name="Tully B.J."/>
            <person name="Wheat C.G."/>
            <person name="Glazer B.T."/>
            <person name="Huber J.A."/>
        </authorList>
    </citation>
    <scope>NUCLEOTIDE SEQUENCE [LARGE SCALE GENOMIC DNA]</scope>
</reference>
<dbReference type="PANTHER" id="PTHR22888">
    <property type="entry name" value="CYTOCHROME C OXIDASE, SUBUNIT II"/>
    <property type="match status" value="1"/>
</dbReference>
<evidence type="ECO:0000256" key="1">
    <source>
        <dbReference type="ARBA" id="ARBA00004141"/>
    </source>
</evidence>
<feature type="domain" description="Cytochrome c" evidence="18">
    <location>
        <begin position="267"/>
        <end position="452"/>
    </location>
</feature>
<dbReference type="InterPro" id="IPR008972">
    <property type="entry name" value="Cupredoxin"/>
</dbReference>
<dbReference type="InterPro" id="IPR036257">
    <property type="entry name" value="Cyt_c_oxidase_su2_TM_sf"/>
</dbReference>
<feature type="transmembrane region" description="Helical" evidence="16">
    <location>
        <begin position="41"/>
        <end position="62"/>
    </location>
</feature>
<keyword evidence="8" id="KW-1278">Translocase</keyword>
<accession>A0A2A4MV74</accession>
<evidence type="ECO:0000256" key="4">
    <source>
        <dbReference type="ARBA" id="ARBA00022448"/>
    </source>
</evidence>
<dbReference type="PROSITE" id="PS51007">
    <property type="entry name" value="CYTC"/>
    <property type="match status" value="1"/>
</dbReference>
<keyword evidence="9" id="KW-0249">Electron transport</keyword>
<dbReference type="EMBL" id="NVQR01000008">
    <property type="protein sequence ID" value="PCH63768.1"/>
    <property type="molecule type" value="Genomic_DNA"/>
</dbReference>
<evidence type="ECO:0000259" key="18">
    <source>
        <dbReference type="PROSITE" id="PS51007"/>
    </source>
</evidence>
<organism evidence="19 20">
    <name type="scientific">SAR86 cluster bacterium</name>
    <dbReference type="NCBI Taxonomy" id="2030880"/>
    <lineage>
        <taxon>Bacteria</taxon>
        <taxon>Pseudomonadati</taxon>
        <taxon>Pseudomonadota</taxon>
        <taxon>Gammaproteobacteria</taxon>
        <taxon>SAR86 cluster</taxon>
    </lineage>
</organism>
<dbReference type="GO" id="GO:0004129">
    <property type="term" value="F:cytochrome-c oxidase activity"/>
    <property type="evidence" value="ECO:0007669"/>
    <property type="project" value="UniProtKB-EC"/>
</dbReference>
<dbReference type="InterPro" id="IPR009056">
    <property type="entry name" value="Cyt_c-like_dom"/>
</dbReference>
<evidence type="ECO:0000256" key="8">
    <source>
        <dbReference type="ARBA" id="ARBA00022967"/>
    </source>
</evidence>
<dbReference type="EC" id="7.1.1.9" evidence="3"/>
<dbReference type="GO" id="GO:0020037">
    <property type="term" value="F:heme binding"/>
    <property type="evidence" value="ECO:0007669"/>
    <property type="project" value="InterPro"/>
</dbReference>
<dbReference type="Gene3D" id="2.60.40.420">
    <property type="entry name" value="Cupredoxins - blue copper proteins"/>
    <property type="match status" value="1"/>
</dbReference>
<comment type="caution">
    <text evidence="19">The sequence shown here is derived from an EMBL/GenBank/DDBJ whole genome shotgun (WGS) entry which is preliminary data.</text>
</comment>
<keyword evidence="4" id="KW-0813">Transport</keyword>
<dbReference type="SUPFAM" id="SSF49503">
    <property type="entry name" value="Cupredoxins"/>
    <property type="match status" value="1"/>
</dbReference>
<dbReference type="Gene3D" id="1.10.760.10">
    <property type="entry name" value="Cytochrome c-like domain"/>
    <property type="match status" value="2"/>
</dbReference>
<evidence type="ECO:0000256" key="11">
    <source>
        <dbReference type="ARBA" id="ARBA00023004"/>
    </source>
</evidence>
<keyword evidence="13 16" id="KW-0472">Membrane</keyword>
<proteinExistence type="inferred from homology"/>
<dbReference type="Pfam" id="PF00116">
    <property type="entry name" value="COX2"/>
    <property type="match status" value="1"/>
</dbReference>
<feature type="domain" description="Cytochrome oxidase subunit II copper A binding" evidence="17">
    <location>
        <begin position="112"/>
        <end position="254"/>
    </location>
</feature>
<dbReference type="InterPro" id="IPR036909">
    <property type="entry name" value="Cyt_c-like_dom_sf"/>
</dbReference>
<evidence type="ECO:0000256" key="12">
    <source>
        <dbReference type="ARBA" id="ARBA00023008"/>
    </source>
</evidence>
<evidence type="ECO:0000256" key="9">
    <source>
        <dbReference type="ARBA" id="ARBA00022982"/>
    </source>
</evidence>
<keyword evidence="7 15" id="KW-0479">Metal-binding</keyword>
<evidence type="ECO:0000256" key="10">
    <source>
        <dbReference type="ARBA" id="ARBA00022989"/>
    </source>
</evidence>
<name>A0A2A4MV74_9GAMM</name>
<keyword evidence="11 15" id="KW-0408">Iron</keyword>
<evidence type="ECO:0000313" key="20">
    <source>
        <dbReference type="Proteomes" id="UP000218172"/>
    </source>
</evidence>
<gene>
    <name evidence="19" type="ORF">COC19_00645</name>
</gene>
<evidence type="ECO:0000256" key="2">
    <source>
        <dbReference type="ARBA" id="ARBA00007866"/>
    </source>
</evidence>
<dbReference type="PRINTS" id="PR01166">
    <property type="entry name" value="CYCOXIDASEII"/>
</dbReference>
<evidence type="ECO:0000256" key="5">
    <source>
        <dbReference type="ARBA" id="ARBA00022617"/>
    </source>
</evidence>
<evidence type="ECO:0000256" key="7">
    <source>
        <dbReference type="ARBA" id="ARBA00022723"/>
    </source>
</evidence>
<comment type="catalytic activity">
    <reaction evidence="14">
        <text>4 Fe(II)-[cytochrome c] + O2 + 8 H(+)(in) = 4 Fe(III)-[cytochrome c] + 2 H2O + 4 H(+)(out)</text>
        <dbReference type="Rhea" id="RHEA:11436"/>
        <dbReference type="Rhea" id="RHEA-COMP:10350"/>
        <dbReference type="Rhea" id="RHEA-COMP:14399"/>
        <dbReference type="ChEBI" id="CHEBI:15377"/>
        <dbReference type="ChEBI" id="CHEBI:15378"/>
        <dbReference type="ChEBI" id="CHEBI:15379"/>
        <dbReference type="ChEBI" id="CHEBI:29033"/>
        <dbReference type="ChEBI" id="CHEBI:29034"/>
        <dbReference type="EC" id="7.1.1.9"/>
    </reaction>
</comment>
<dbReference type="GO" id="GO:0042773">
    <property type="term" value="P:ATP synthesis coupled electron transport"/>
    <property type="evidence" value="ECO:0007669"/>
    <property type="project" value="TreeGrafter"/>
</dbReference>
<dbReference type="Proteomes" id="UP000218172">
    <property type="component" value="Unassembled WGS sequence"/>
</dbReference>
<keyword evidence="12" id="KW-0186">Copper</keyword>
<evidence type="ECO:0000256" key="14">
    <source>
        <dbReference type="ARBA" id="ARBA00047816"/>
    </source>
</evidence>
<dbReference type="InterPro" id="IPR045187">
    <property type="entry name" value="CcO_II"/>
</dbReference>
<evidence type="ECO:0000313" key="19">
    <source>
        <dbReference type="EMBL" id="PCH63768.1"/>
    </source>
</evidence>
<keyword evidence="5 15" id="KW-0349">Heme</keyword>
<dbReference type="InterPro" id="IPR002429">
    <property type="entry name" value="CcO_II-like_C"/>
</dbReference>
<dbReference type="Gene3D" id="1.10.287.90">
    <property type="match status" value="1"/>
</dbReference>
<dbReference type="SUPFAM" id="SSF46626">
    <property type="entry name" value="Cytochrome c"/>
    <property type="match status" value="2"/>
</dbReference>